<gene>
    <name evidence="1" type="ORF">BA724_01540</name>
</gene>
<sequence length="82" mass="9374">MHEKQHNAFYTVDYQWTGQQVLFVKVAGFDAEKGKEFEGLIKFVKGAPFGDLIHPQQSSLSADCIKDLRDYLTKKFAGDEFN</sequence>
<evidence type="ECO:0000313" key="1">
    <source>
        <dbReference type="EMBL" id="OES45529.1"/>
    </source>
</evidence>
<proteinExistence type="predicted"/>
<reference evidence="1 2" key="1">
    <citation type="submission" date="2016-06" db="EMBL/GenBank/DDBJ databases">
        <title>Domibacillus iocasae genome sequencing.</title>
        <authorList>
            <person name="Verma A."/>
            <person name="Pal Y."/>
            <person name="Ojha A.K."/>
            <person name="Krishnamurthi S."/>
        </authorList>
    </citation>
    <scope>NUCLEOTIDE SEQUENCE [LARGE SCALE GENOMIC DNA]</scope>
    <source>
        <strain evidence="1 2">DSM 29979</strain>
    </source>
</reference>
<dbReference type="AlphaFoldDB" id="A0A1E7DR67"/>
<comment type="caution">
    <text evidence="1">The sequence shown here is derived from an EMBL/GenBank/DDBJ whole genome shotgun (WGS) entry which is preliminary data.</text>
</comment>
<protein>
    <submittedName>
        <fullName evidence="1">Uncharacterized protein</fullName>
    </submittedName>
</protein>
<keyword evidence="2" id="KW-1185">Reference proteome</keyword>
<name>A0A1E7DR67_9BACI</name>
<dbReference type="RefSeq" id="WP_069937527.1">
    <property type="nucleotide sequence ID" value="NZ_MAMP01000012.1"/>
</dbReference>
<dbReference type="EMBL" id="MAMP01000012">
    <property type="protein sequence ID" value="OES45529.1"/>
    <property type="molecule type" value="Genomic_DNA"/>
</dbReference>
<dbReference type="Proteomes" id="UP000095658">
    <property type="component" value="Unassembled WGS sequence"/>
</dbReference>
<organism evidence="1 2">
    <name type="scientific">Domibacillus iocasae</name>
    <dbReference type="NCBI Taxonomy" id="1714016"/>
    <lineage>
        <taxon>Bacteria</taxon>
        <taxon>Bacillati</taxon>
        <taxon>Bacillota</taxon>
        <taxon>Bacilli</taxon>
        <taxon>Bacillales</taxon>
        <taxon>Bacillaceae</taxon>
        <taxon>Domibacillus</taxon>
    </lineage>
</organism>
<accession>A0A1E7DR67</accession>
<dbReference type="OrthoDB" id="2428283at2"/>
<evidence type="ECO:0000313" key="2">
    <source>
        <dbReference type="Proteomes" id="UP000095658"/>
    </source>
</evidence>